<name>A0A285KM24_9ACTN</name>
<dbReference type="Proteomes" id="UP000219612">
    <property type="component" value="Unassembled WGS sequence"/>
</dbReference>
<accession>A0A285KM24</accession>
<reference evidence="2" key="1">
    <citation type="submission" date="2017-09" db="EMBL/GenBank/DDBJ databases">
        <authorList>
            <person name="Varghese N."/>
            <person name="Submissions S."/>
        </authorList>
    </citation>
    <scope>NUCLEOTIDE SEQUENCE [LARGE SCALE GENOMIC DNA]</scope>
    <source>
        <strain evidence="2">CGMCC 4.6857</strain>
    </source>
</reference>
<organism evidence="1 2">
    <name type="scientific">Paractinoplanes atraurantiacus</name>
    <dbReference type="NCBI Taxonomy" id="1036182"/>
    <lineage>
        <taxon>Bacteria</taxon>
        <taxon>Bacillati</taxon>
        <taxon>Actinomycetota</taxon>
        <taxon>Actinomycetes</taxon>
        <taxon>Micromonosporales</taxon>
        <taxon>Micromonosporaceae</taxon>
        <taxon>Paractinoplanes</taxon>
    </lineage>
</organism>
<dbReference type="RefSeq" id="WP_097328891.1">
    <property type="nucleotide sequence ID" value="NZ_OBDY01000044.1"/>
</dbReference>
<gene>
    <name evidence="1" type="ORF">SAMN05421748_14462</name>
</gene>
<proteinExistence type="predicted"/>
<protein>
    <submittedName>
        <fullName evidence="1">Uncharacterized protein</fullName>
    </submittedName>
</protein>
<sequence>MSAPTSRLALRAVSDLSDAFDPGTLAAMQYDAEQLAARNDETAGAWQALADALGSACALAEHDERERRTRS</sequence>
<dbReference type="AlphaFoldDB" id="A0A285KM24"/>
<evidence type="ECO:0000313" key="1">
    <source>
        <dbReference type="EMBL" id="SNY72927.1"/>
    </source>
</evidence>
<evidence type="ECO:0000313" key="2">
    <source>
        <dbReference type="Proteomes" id="UP000219612"/>
    </source>
</evidence>
<keyword evidence="2" id="KW-1185">Reference proteome</keyword>
<dbReference type="EMBL" id="OBDY01000044">
    <property type="protein sequence ID" value="SNY72927.1"/>
    <property type="molecule type" value="Genomic_DNA"/>
</dbReference>